<dbReference type="InterPro" id="IPR014710">
    <property type="entry name" value="RmlC-like_jellyroll"/>
</dbReference>
<dbReference type="Gene3D" id="2.60.120.10">
    <property type="entry name" value="Jelly Rolls"/>
    <property type="match status" value="1"/>
</dbReference>
<proteinExistence type="predicted"/>
<name>A0A2Z4AIY7_9BACT</name>
<organism evidence="2 3">
    <name type="scientific">Candidatus Moanibacter tarae</name>
    <dbReference type="NCBI Taxonomy" id="2200854"/>
    <lineage>
        <taxon>Bacteria</taxon>
        <taxon>Pseudomonadati</taxon>
        <taxon>Verrucomicrobiota</taxon>
        <taxon>Opitutia</taxon>
        <taxon>Puniceicoccales</taxon>
        <taxon>Puniceicoccales incertae sedis</taxon>
        <taxon>Candidatus Moanibacter</taxon>
    </lineage>
</organism>
<feature type="domain" description="Cupin type-2" evidence="1">
    <location>
        <begin position="28"/>
        <end position="94"/>
    </location>
</feature>
<dbReference type="EMBL" id="CP029803">
    <property type="protein sequence ID" value="AWT60097.1"/>
    <property type="molecule type" value="Genomic_DNA"/>
</dbReference>
<evidence type="ECO:0000259" key="1">
    <source>
        <dbReference type="Pfam" id="PF07883"/>
    </source>
</evidence>
<evidence type="ECO:0000313" key="2">
    <source>
        <dbReference type="EMBL" id="AWT60097.1"/>
    </source>
</evidence>
<dbReference type="InterPro" id="IPR013096">
    <property type="entry name" value="Cupin_2"/>
</dbReference>
<dbReference type="InterPro" id="IPR011051">
    <property type="entry name" value="RmlC_Cupin_sf"/>
</dbReference>
<dbReference type="KEGG" id="mtar:DF168_01298"/>
<dbReference type="AlphaFoldDB" id="A0A2Z4AIY7"/>
<gene>
    <name evidence="2" type="ORF">DF168_01298</name>
</gene>
<reference evidence="2 3" key="1">
    <citation type="submission" date="2018-06" db="EMBL/GenBank/DDBJ databases">
        <title>Draft Genome Sequence of a Novel Marine Bacterium Related to the Verrucomicrobia.</title>
        <authorList>
            <person name="Vosseberg J."/>
            <person name="Martijn J."/>
            <person name="Ettema T.J.G."/>
        </authorList>
    </citation>
    <scope>NUCLEOTIDE SEQUENCE [LARGE SCALE GENOMIC DNA]</scope>
    <source>
        <strain evidence="2">TARA_B100001123</strain>
    </source>
</reference>
<evidence type="ECO:0000313" key="3">
    <source>
        <dbReference type="Proteomes" id="UP000247465"/>
    </source>
</evidence>
<dbReference type="SUPFAM" id="SSF51182">
    <property type="entry name" value="RmlC-like cupins"/>
    <property type="match status" value="1"/>
</dbReference>
<protein>
    <recommendedName>
        <fullName evidence="1">Cupin type-2 domain-containing protein</fullName>
    </recommendedName>
</protein>
<sequence length="211" mass="24018">MNLRIFDFRKEEDIRNILVTPHIRSRFLRLKAGSEMNDFHSHDLGHEIFLILQGRCRFEIDGEQAVLGTGQMCIALANQPHRVNAVGEEDVIMYLSVTPHIVPTHTGRTPEGERQPHSFWPPKQYDAVEVTKGSNEELTNRMSELAKSASHSLLKCAEKTENLKQILATVAKGNVCDTREKVWKDLIATFQDIYLLGEVWNDLAPRLDGED</sequence>
<accession>A0A2Z4AIY7</accession>
<dbReference type="Proteomes" id="UP000247465">
    <property type="component" value="Chromosome"/>
</dbReference>
<dbReference type="Pfam" id="PF07883">
    <property type="entry name" value="Cupin_2"/>
    <property type="match status" value="1"/>
</dbReference>